<reference evidence="2" key="1">
    <citation type="journal article" date="2022" name="bioRxiv">
        <title>Sequencing and chromosome-scale assembly of the giantPleurodeles waltlgenome.</title>
        <authorList>
            <person name="Brown T."/>
            <person name="Elewa A."/>
            <person name="Iarovenko S."/>
            <person name="Subramanian E."/>
            <person name="Araus A.J."/>
            <person name="Petzold A."/>
            <person name="Susuki M."/>
            <person name="Suzuki K.-i.T."/>
            <person name="Hayashi T."/>
            <person name="Toyoda A."/>
            <person name="Oliveira C."/>
            <person name="Osipova E."/>
            <person name="Leigh N.D."/>
            <person name="Simon A."/>
            <person name="Yun M.H."/>
        </authorList>
    </citation>
    <scope>NUCLEOTIDE SEQUENCE</scope>
    <source>
        <strain evidence="2">20211129_DDA</strain>
        <tissue evidence="2">Liver</tissue>
    </source>
</reference>
<evidence type="ECO:0000313" key="3">
    <source>
        <dbReference type="Proteomes" id="UP001066276"/>
    </source>
</evidence>
<dbReference type="AlphaFoldDB" id="A0AAV7SMA2"/>
<keyword evidence="3" id="KW-1185">Reference proteome</keyword>
<evidence type="ECO:0000313" key="2">
    <source>
        <dbReference type="EMBL" id="KAJ1165232.1"/>
    </source>
</evidence>
<proteinExistence type="predicted"/>
<protein>
    <submittedName>
        <fullName evidence="2">Uncharacterized protein</fullName>
    </submittedName>
</protein>
<dbReference type="EMBL" id="JANPWB010000008">
    <property type="protein sequence ID" value="KAJ1165232.1"/>
    <property type="molecule type" value="Genomic_DNA"/>
</dbReference>
<organism evidence="2 3">
    <name type="scientific">Pleurodeles waltl</name>
    <name type="common">Iberian ribbed newt</name>
    <dbReference type="NCBI Taxonomy" id="8319"/>
    <lineage>
        <taxon>Eukaryota</taxon>
        <taxon>Metazoa</taxon>
        <taxon>Chordata</taxon>
        <taxon>Craniata</taxon>
        <taxon>Vertebrata</taxon>
        <taxon>Euteleostomi</taxon>
        <taxon>Amphibia</taxon>
        <taxon>Batrachia</taxon>
        <taxon>Caudata</taxon>
        <taxon>Salamandroidea</taxon>
        <taxon>Salamandridae</taxon>
        <taxon>Pleurodelinae</taxon>
        <taxon>Pleurodeles</taxon>
    </lineage>
</organism>
<feature type="region of interest" description="Disordered" evidence="1">
    <location>
        <begin position="1"/>
        <end position="26"/>
    </location>
</feature>
<accession>A0AAV7SMA2</accession>
<sequence length="92" mass="9663">MTLTSGVHGPQCGRMPGDDTGVDDAANGGPGLWCGTVLRVPYERRPQATVQTEALVSAGVAAAGMPRLWCEQAMPDCGAHRLRCEQRLGEVA</sequence>
<evidence type="ECO:0000256" key="1">
    <source>
        <dbReference type="SAM" id="MobiDB-lite"/>
    </source>
</evidence>
<name>A0AAV7SMA2_PLEWA</name>
<gene>
    <name evidence="2" type="ORF">NDU88_005660</name>
</gene>
<dbReference type="Proteomes" id="UP001066276">
    <property type="component" value="Chromosome 4_2"/>
</dbReference>
<comment type="caution">
    <text evidence="2">The sequence shown here is derived from an EMBL/GenBank/DDBJ whole genome shotgun (WGS) entry which is preliminary data.</text>
</comment>